<proteinExistence type="predicted"/>
<accession>A0A9C9NHU3</accession>
<evidence type="ECO:0000313" key="2">
    <source>
        <dbReference type="Proteomes" id="UP000885680"/>
    </source>
</evidence>
<organism evidence="1 2">
    <name type="scientific">Aurantimonas coralicida</name>
    <dbReference type="NCBI Taxonomy" id="182270"/>
    <lineage>
        <taxon>Bacteria</taxon>
        <taxon>Pseudomonadati</taxon>
        <taxon>Pseudomonadota</taxon>
        <taxon>Alphaproteobacteria</taxon>
        <taxon>Hyphomicrobiales</taxon>
        <taxon>Aurantimonadaceae</taxon>
        <taxon>Aurantimonas</taxon>
    </lineage>
</organism>
<dbReference type="Proteomes" id="UP000885680">
    <property type="component" value="Unassembled WGS sequence"/>
</dbReference>
<protein>
    <submittedName>
        <fullName evidence="1">Uncharacterized protein</fullName>
    </submittedName>
</protein>
<dbReference type="EMBL" id="DRGN01000204">
    <property type="protein sequence ID" value="HEU01528.1"/>
    <property type="molecule type" value="Genomic_DNA"/>
</dbReference>
<dbReference type="AlphaFoldDB" id="A0A9C9NHU3"/>
<gene>
    <name evidence="1" type="ORF">ENH89_14550</name>
</gene>
<comment type="caution">
    <text evidence="1">The sequence shown here is derived from an EMBL/GenBank/DDBJ whole genome shotgun (WGS) entry which is preliminary data.</text>
</comment>
<reference evidence="1" key="1">
    <citation type="journal article" date="2020" name="mSystems">
        <title>Genome- and Community-Level Interaction Insights into Carbon Utilization and Element Cycling Functions of Hydrothermarchaeota in Hydrothermal Sediment.</title>
        <authorList>
            <person name="Zhou Z."/>
            <person name="Liu Y."/>
            <person name="Xu W."/>
            <person name="Pan J."/>
            <person name="Luo Z.H."/>
            <person name="Li M."/>
        </authorList>
    </citation>
    <scope>NUCLEOTIDE SEQUENCE</scope>
    <source>
        <strain evidence="1">HyVt-347</strain>
    </source>
</reference>
<evidence type="ECO:0000313" key="1">
    <source>
        <dbReference type="EMBL" id="HEU01528.1"/>
    </source>
</evidence>
<sequence>MWTIHPDYPVARRRQVHHVVGDKGELLWSGKYITEAMAFIVEAGVLSFKIEDESESLVLRIMNRV</sequence>
<name>A0A9C9NHU3_9HYPH</name>